<dbReference type="Gene3D" id="1.25.40.10">
    <property type="entry name" value="Tetratricopeptide repeat domain"/>
    <property type="match status" value="1"/>
</dbReference>
<dbReference type="Pfam" id="PF13424">
    <property type="entry name" value="TPR_12"/>
    <property type="match status" value="1"/>
</dbReference>
<feature type="repeat" description="TPR" evidence="3">
    <location>
        <begin position="302"/>
        <end position="335"/>
    </location>
</feature>
<sequence>MKLNIFFSNNEERLRFIKAQLKGDKIVVEENKMVSPVLQGISSVKFKTTIKGVPGYWLELQFDKSSKGKEVYNKLLGKMDKNTIEENVFYPREALGYRELESKWNKKYNLLAEEYNEDSWGLFYKELRTHLRDKRGEVTFYGLMIYLKYNPFYLKRYKRFYIFEELAYHFEEEGNLGKAIKCLKLHQKLQPDSVEPYLNMTSFYIINEMEDEAITLCKEALKKYPDNKYLISNLVLALSNIGNHDYAVEFIKKTIKKQSGNPYYWKMMGDLLYEMEKNTEAIDCYQKALSQTKEKKNDEFTTDLYHGIASAYYEVEEFEDAVRYYEKVLSHYPADGFVLLSLSQIYLYNLKDLKLALEYGEMLLEKVPENGYGQYQVGLIYLQMEQYEKAKWHLYKARRMLPNYEPVTEAIQYLKQLKRPLQINNLV</sequence>
<dbReference type="PROSITE" id="PS50005">
    <property type="entry name" value="TPR"/>
    <property type="match status" value="3"/>
</dbReference>
<evidence type="ECO:0000256" key="1">
    <source>
        <dbReference type="ARBA" id="ARBA00022737"/>
    </source>
</evidence>
<feature type="repeat" description="TPR" evidence="3">
    <location>
        <begin position="371"/>
        <end position="404"/>
    </location>
</feature>
<dbReference type="InterPro" id="IPR011990">
    <property type="entry name" value="TPR-like_helical_dom_sf"/>
</dbReference>
<gene>
    <name evidence="4" type="ORF">JOC73_002360</name>
</gene>
<accession>A0ABS2NSH1</accession>
<organism evidence="4 5">
    <name type="scientific">Alkaliphilus hydrothermalis</name>
    <dbReference type="NCBI Taxonomy" id="1482730"/>
    <lineage>
        <taxon>Bacteria</taxon>
        <taxon>Bacillati</taxon>
        <taxon>Bacillota</taxon>
        <taxon>Clostridia</taxon>
        <taxon>Peptostreptococcales</taxon>
        <taxon>Natronincolaceae</taxon>
        <taxon>Alkaliphilus</taxon>
    </lineage>
</organism>
<protein>
    <submittedName>
        <fullName evidence="4">Tetratricopeptide (TPR) repeat protein</fullName>
    </submittedName>
</protein>
<feature type="repeat" description="TPR" evidence="3">
    <location>
        <begin position="262"/>
        <end position="295"/>
    </location>
</feature>
<dbReference type="PANTHER" id="PTHR45586:SF1">
    <property type="entry name" value="LIPOPOLYSACCHARIDE ASSEMBLY PROTEIN B"/>
    <property type="match status" value="1"/>
</dbReference>
<dbReference type="SMART" id="SM00028">
    <property type="entry name" value="TPR"/>
    <property type="match status" value="5"/>
</dbReference>
<dbReference type="RefSeq" id="WP_204403381.1">
    <property type="nucleotide sequence ID" value="NZ_JAFBEE010000017.1"/>
</dbReference>
<keyword evidence="1" id="KW-0677">Repeat</keyword>
<keyword evidence="2 3" id="KW-0802">TPR repeat</keyword>
<name>A0ABS2NSH1_9FIRM</name>
<evidence type="ECO:0000313" key="4">
    <source>
        <dbReference type="EMBL" id="MBM7615786.1"/>
    </source>
</evidence>
<keyword evidence="5" id="KW-1185">Reference proteome</keyword>
<reference evidence="4 5" key="1">
    <citation type="submission" date="2021-01" db="EMBL/GenBank/DDBJ databases">
        <title>Genomic Encyclopedia of Type Strains, Phase IV (KMG-IV): sequencing the most valuable type-strain genomes for metagenomic binning, comparative biology and taxonomic classification.</title>
        <authorList>
            <person name="Goeker M."/>
        </authorList>
    </citation>
    <scope>NUCLEOTIDE SEQUENCE [LARGE SCALE GENOMIC DNA]</scope>
    <source>
        <strain evidence="4 5">DSM 25890</strain>
    </source>
</reference>
<dbReference type="InterPro" id="IPR019734">
    <property type="entry name" value="TPR_rpt"/>
</dbReference>
<dbReference type="EMBL" id="JAFBEE010000017">
    <property type="protein sequence ID" value="MBM7615786.1"/>
    <property type="molecule type" value="Genomic_DNA"/>
</dbReference>
<comment type="caution">
    <text evidence="4">The sequence shown here is derived from an EMBL/GenBank/DDBJ whole genome shotgun (WGS) entry which is preliminary data.</text>
</comment>
<dbReference type="InterPro" id="IPR051012">
    <property type="entry name" value="CellSynth/LPSAsmb/PSIAsmb"/>
</dbReference>
<dbReference type="Proteomes" id="UP001314796">
    <property type="component" value="Unassembled WGS sequence"/>
</dbReference>
<proteinExistence type="predicted"/>
<dbReference type="SUPFAM" id="SSF48452">
    <property type="entry name" value="TPR-like"/>
    <property type="match status" value="1"/>
</dbReference>
<evidence type="ECO:0000256" key="3">
    <source>
        <dbReference type="PROSITE-ProRule" id="PRU00339"/>
    </source>
</evidence>
<evidence type="ECO:0000313" key="5">
    <source>
        <dbReference type="Proteomes" id="UP001314796"/>
    </source>
</evidence>
<evidence type="ECO:0000256" key="2">
    <source>
        <dbReference type="ARBA" id="ARBA00022803"/>
    </source>
</evidence>
<dbReference type="PANTHER" id="PTHR45586">
    <property type="entry name" value="TPR REPEAT-CONTAINING PROTEIN PA4667"/>
    <property type="match status" value="1"/>
</dbReference>